<dbReference type="EMBL" id="BARV01015155">
    <property type="protein sequence ID" value="GAI27514.1"/>
    <property type="molecule type" value="Genomic_DNA"/>
</dbReference>
<keyword evidence="5" id="KW-0411">Iron-sulfur</keyword>
<keyword evidence="4" id="KW-0408">Iron</keyword>
<evidence type="ECO:0000259" key="6">
    <source>
        <dbReference type="Pfam" id="PF07992"/>
    </source>
</evidence>
<feature type="non-terminal residue" evidence="7">
    <location>
        <position position="1"/>
    </location>
</feature>
<evidence type="ECO:0000256" key="2">
    <source>
        <dbReference type="ARBA" id="ARBA00022723"/>
    </source>
</evidence>
<evidence type="ECO:0000256" key="3">
    <source>
        <dbReference type="ARBA" id="ARBA00023002"/>
    </source>
</evidence>
<evidence type="ECO:0000313" key="7">
    <source>
        <dbReference type="EMBL" id="GAI27514.1"/>
    </source>
</evidence>
<feature type="non-terminal residue" evidence="7">
    <location>
        <position position="296"/>
    </location>
</feature>
<dbReference type="GO" id="GO:0016491">
    <property type="term" value="F:oxidoreductase activity"/>
    <property type="evidence" value="ECO:0007669"/>
    <property type="project" value="UniProtKB-KW"/>
</dbReference>
<dbReference type="Pfam" id="PF07992">
    <property type="entry name" value="Pyr_redox_2"/>
    <property type="match status" value="1"/>
</dbReference>
<dbReference type="SUPFAM" id="SSF51971">
    <property type="entry name" value="Nucleotide-binding domain"/>
    <property type="match status" value="1"/>
</dbReference>
<dbReference type="InterPro" id="IPR036188">
    <property type="entry name" value="FAD/NAD-bd_sf"/>
</dbReference>
<dbReference type="InterPro" id="IPR039650">
    <property type="entry name" value="HdrA-like"/>
</dbReference>
<dbReference type="Gene3D" id="3.50.50.60">
    <property type="entry name" value="FAD/NAD(P)-binding domain"/>
    <property type="match status" value="1"/>
</dbReference>
<organism evidence="7">
    <name type="scientific">marine sediment metagenome</name>
    <dbReference type="NCBI Taxonomy" id="412755"/>
    <lineage>
        <taxon>unclassified sequences</taxon>
        <taxon>metagenomes</taxon>
        <taxon>ecological metagenomes</taxon>
    </lineage>
</organism>
<dbReference type="AlphaFoldDB" id="X1P9C8"/>
<gene>
    <name evidence="7" type="ORF">S06H3_26250</name>
</gene>
<keyword evidence="3" id="KW-0560">Oxidoreductase</keyword>
<dbReference type="PANTHER" id="PTHR43498:SF1">
    <property type="entry name" value="COB--COM HETERODISULFIDE REDUCTASE IRON-SULFUR SUBUNIT A"/>
    <property type="match status" value="1"/>
</dbReference>
<evidence type="ECO:0000256" key="1">
    <source>
        <dbReference type="ARBA" id="ARBA00022485"/>
    </source>
</evidence>
<reference evidence="7" key="1">
    <citation type="journal article" date="2014" name="Front. Microbiol.">
        <title>High frequency of phylogenetically diverse reductive dehalogenase-homologous genes in deep subseafloor sedimentary metagenomes.</title>
        <authorList>
            <person name="Kawai M."/>
            <person name="Futagami T."/>
            <person name="Toyoda A."/>
            <person name="Takaki Y."/>
            <person name="Nishi S."/>
            <person name="Hori S."/>
            <person name="Arai W."/>
            <person name="Tsubouchi T."/>
            <person name="Morono Y."/>
            <person name="Uchiyama I."/>
            <person name="Ito T."/>
            <person name="Fujiyama A."/>
            <person name="Inagaki F."/>
            <person name="Takami H."/>
        </authorList>
    </citation>
    <scope>NUCLEOTIDE SEQUENCE</scope>
    <source>
        <strain evidence="7">Expedition CK06-06</strain>
    </source>
</reference>
<keyword evidence="2" id="KW-0479">Metal-binding</keyword>
<comment type="caution">
    <text evidence="7">The sequence shown here is derived from an EMBL/GenBank/DDBJ whole genome shotgun (WGS) entry which is preliminary data.</text>
</comment>
<protein>
    <recommendedName>
        <fullName evidence="6">FAD/NAD(P)-binding domain-containing protein</fullName>
    </recommendedName>
</protein>
<dbReference type="PANTHER" id="PTHR43498">
    <property type="entry name" value="FERREDOXIN:COB-COM HETERODISULFIDE REDUCTASE SUBUNIT A"/>
    <property type="match status" value="1"/>
</dbReference>
<proteinExistence type="predicted"/>
<dbReference type="InterPro" id="IPR023753">
    <property type="entry name" value="FAD/NAD-binding_dom"/>
</dbReference>
<keyword evidence="1" id="KW-0004">4Fe-4S</keyword>
<feature type="domain" description="FAD/NAD(P)-binding" evidence="6">
    <location>
        <begin position="99"/>
        <end position="220"/>
    </location>
</feature>
<dbReference type="GO" id="GO:0051539">
    <property type="term" value="F:4 iron, 4 sulfur cluster binding"/>
    <property type="evidence" value="ECO:0007669"/>
    <property type="project" value="UniProtKB-KW"/>
</dbReference>
<evidence type="ECO:0000256" key="5">
    <source>
        <dbReference type="ARBA" id="ARBA00023014"/>
    </source>
</evidence>
<accession>X1P9C8</accession>
<name>X1P9C8_9ZZZZ</name>
<sequence>AFVEISHNLCLEEGEKAIASRILRENVNRVVIAACSPELCEDKFMRLLEGLGLNPDLLSIANIREQCSWAHERDVTEKALELIRMAVNKARLLQGVERGEVPVNKEVLVVGGGFSGMKSSLELSQLGIRTTIVERASTLGGKLKGLEGFYGLKTSPNEMFGSMTRAIEEDENIEVFTSAEVARVQGEVGDFAVRIRSGEKESSQSFGAIIFATGYRTEILPQDFELKPGGNIISQQRLVEMLQAPEKLARRPETIGFVVDFSDENSRLPTLSALKNALAVKDKLGSEVYVFCKNLK</sequence>
<dbReference type="GO" id="GO:0046872">
    <property type="term" value="F:metal ion binding"/>
    <property type="evidence" value="ECO:0007669"/>
    <property type="project" value="UniProtKB-KW"/>
</dbReference>
<evidence type="ECO:0000256" key="4">
    <source>
        <dbReference type="ARBA" id="ARBA00023004"/>
    </source>
</evidence>